<evidence type="ECO:0000256" key="8">
    <source>
        <dbReference type="ARBA" id="ARBA00020337"/>
    </source>
</evidence>
<evidence type="ECO:0000256" key="6">
    <source>
        <dbReference type="ARBA" id="ARBA00012054"/>
    </source>
</evidence>
<dbReference type="CDD" id="cd01400">
    <property type="entry name" value="6PGL"/>
    <property type="match status" value="1"/>
</dbReference>
<dbReference type="InterPro" id="IPR031322">
    <property type="entry name" value="Shikimate/glucono_kinase"/>
</dbReference>
<dbReference type="CDD" id="cd02021">
    <property type="entry name" value="GntK"/>
    <property type="match status" value="1"/>
</dbReference>
<evidence type="ECO:0000256" key="1">
    <source>
        <dbReference type="ARBA" id="ARBA00000832"/>
    </source>
</evidence>
<evidence type="ECO:0000313" key="15">
    <source>
        <dbReference type="EMBL" id="MBR1140770.1"/>
    </source>
</evidence>
<comment type="function">
    <text evidence="2">Hydrolysis of 6-phosphogluconolactone to 6-phosphogluconate.</text>
</comment>
<keyword evidence="9" id="KW-0808">Transferase</keyword>
<proteinExistence type="inferred from homology"/>
<dbReference type="InterPro" id="IPR005900">
    <property type="entry name" value="6-phosphogluconolactonase_DevB"/>
</dbReference>
<dbReference type="RefSeq" id="WP_172242711.1">
    <property type="nucleotide sequence ID" value="NZ_JABFDP010000042.1"/>
</dbReference>
<dbReference type="Gene3D" id="3.40.50.1360">
    <property type="match status" value="1"/>
</dbReference>
<evidence type="ECO:0000256" key="7">
    <source>
        <dbReference type="ARBA" id="ARBA00013198"/>
    </source>
</evidence>
<keyword evidence="11" id="KW-0418">Kinase</keyword>
<dbReference type="EC" id="2.7.1.12" evidence="6"/>
<dbReference type="Pfam" id="PF01182">
    <property type="entry name" value="Glucosamine_iso"/>
    <property type="match status" value="1"/>
</dbReference>
<evidence type="ECO:0000256" key="3">
    <source>
        <dbReference type="ARBA" id="ARBA00004761"/>
    </source>
</evidence>
<dbReference type="Proteomes" id="UP001314635">
    <property type="component" value="Unassembled WGS sequence"/>
</dbReference>
<dbReference type="InterPro" id="IPR037171">
    <property type="entry name" value="NagB/RpiA_transferase-like"/>
</dbReference>
<comment type="catalytic activity">
    <reaction evidence="1">
        <text>6-phospho-D-glucono-1,5-lactone + H2O = 6-phospho-D-gluconate + H(+)</text>
        <dbReference type="Rhea" id="RHEA:12556"/>
        <dbReference type="ChEBI" id="CHEBI:15377"/>
        <dbReference type="ChEBI" id="CHEBI:15378"/>
        <dbReference type="ChEBI" id="CHEBI:57955"/>
        <dbReference type="ChEBI" id="CHEBI:58759"/>
        <dbReference type="EC" id="3.1.1.31"/>
    </reaction>
</comment>
<dbReference type="InterPro" id="IPR006001">
    <property type="entry name" value="Therm_gnt_kin"/>
</dbReference>
<dbReference type="SUPFAM" id="SSF100950">
    <property type="entry name" value="NagB/RpiA/CoA transferase-like"/>
    <property type="match status" value="1"/>
</dbReference>
<evidence type="ECO:0000256" key="13">
    <source>
        <dbReference type="ARBA" id="ARBA00048090"/>
    </source>
</evidence>
<evidence type="ECO:0000313" key="16">
    <source>
        <dbReference type="Proteomes" id="UP001314635"/>
    </source>
</evidence>
<keyword evidence="12" id="KW-0067">ATP-binding</keyword>
<dbReference type="SUPFAM" id="SSF52540">
    <property type="entry name" value="P-loop containing nucleoside triphosphate hydrolases"/>
    <property type="match status" value="1"/>
</dbReference>
<dbReference type="Gene3D" id="3.40.50.300">
    <property type="entry name" value="P-loop containing nucleotide triphosphate hydrolases"/>
    <property type="match status" value="1"/>
</dbReference>
<evidence type="ECO:0000256" key="10">
    <source>
        <dbReference type="ARBA" id="ARBA00022741"/>
    </source>
</evidence>
<comment type="pathway">
    <text evidence="3">Carbohydrate acid metabolism.</text>
</comment>
<evidence type="ECO:0000256" key="12">
    <source>
        <dbReference type="ARBA" id="ARBA00022840"/>
    </source>
</evidence>
<dbReference type="PANTHER" id="PTHR43442:SF3">
    <property type="entry name" value="GLUCONOKINASE-RELATED"/>
    <property type="match status" value="1"/>
</dbReference>
<evidence type="ECO:0000256" key="2">
    <source>
        <dbReference type="ARBA" id="ARBA00002681"/>
    </source>
</evidence>
<feature type="domain" description="Glucosamine/galactosamine-6-phosphate isomerase" evidence="14">
    <location>
        <begin position="13"/>
        <end position="232"/>
    </location>
</feature>
<evidence type="ECO:0000256" key="4">
    <source>
        <dbReference type="ARBA" id="ARBA00004961"/>
    </source>
</evidence>
<protein>
    <recommendedName>
        <fullName evidence="8">6-phosphogluconolactonase</fullName>
        <ecNumber evidence="6">2.7.1.12</ecNumber>
        <ecNumber evidence="7">3.1.1.31</ecNumber>
    </recommendedName>
</protein>
<dbReference type="PANTHER" id="PTHR43442">
    <property type="entry name" value="GLUCONOKINASE-RELATED"/>
    <property type="match status" value="1"/>
</dbReference>
<keyword evidence="16" id="KW-1185">Reference proteome</keyword>
<dbReference type="InterPro" id="IPR006148">
    <property type="entry name" value="Glc/Gal-6P_isomerase"/>
</dbReference>
<dbReference type="NCBIfam" id="TIGR01313">
    <property type="entry name" value="therm_gnt_kin"/>
    <property type="match status" value="1"/>
</dbReference>
<gene>
    <name evidence="15" type="primary">pgl</name>
    <name evidence="15" type="ORF">JQ619_33980</name>
</gene>
<comment type="pathway">
    <text evidence="4">Carbohydrate degradation; pentose phosphate pathway; D-ribulose 5-phosphate from D-glucose 6-phosphate (oxidative stage): step 2/3.</text>
</comment>
<organism evidence="15 16">
    <name type="scientific">Bradyrhizobium denitrificans</name>
    <dbReference type="NCBI Taxonomy" id="2734912"/>
    <lineage>
        <taxon>Bacteria</taxon>
        <taxon>Pseudomonadati</taxon>
        <taxon>Pseudomonadota</taxon>
        <taxon>Alphaproteobacteria</taxon>
        <taxon>Hyphomicrobiales</taxon>
        <taxon>Nitrobacteraceae</taxon>
        <taxon>Bradyrhizobium</taxon>
    </lineage>
</organism>
<evidence type="ECO:0000256" key="9">
    <source>
        <dbReference type="ARBA" id="ARBA00022679"/>
    </source>
</evidence>
<reference evidence="16" key="1">
    <citation type="journal article" date="2021" name="ISME J.">
        <title>Evolutionary origin and ecological implication of a unique nif island in free-living Bradyrhizobium lineages.</title>
        <authorList>
            <person name="Tao J."/>
        </authorList>
    </citation>
    <scope>NUCLEOTIDE SEQUENCE [LARGE SCALE GENOMIC DNA]</scope>
    <source>
        <strain evidence="16">SZCCT0094</strain>
    </source>
</reference>
<accession>A0ABS5GHZ2</accession>
<name>A0ABS5GHZ2_9BRAD</name>
<comment type="similarity">
    <text evidence="5">Belongs to the gluconokinase GntK/GntV family.</text>
</comment>
<evidence type="ECO:0000256" key="11">
    <source>
        <dbReference type="ARBA" id="ARBA00022777"/>
    </source>
</evidence>
<dbReference type="EMBL" id="JAFCLK010000047">
    <property type="protein sequence ID" value="MBR1140770.1"/>
    <property type="molecule type" value="Genomic_DNA"/>
</dbReference>
<evidence type="ECO:0000256" key="5">
    <source>
        <dbReference type="ARBA" id="ARBA00008420"/>
    </source>
</evidence>
<sequence length="429" mass="46370">MGPPSPELVRVADKAAMARTGADLLLARIAENAGRIAICLTGGSSPKQLYELLATQAYRDRIPWPRVHWFIGDERFVPAGDALHNMTMARHAFLDACAPAANIHPIPTDTGSPERSANAYARELITFYGADQLDPARPLFDVVLLGIGPDGHVASLFPGYPAVEVRDRWVVGVDQAHVAPFVPRVSLTLPALASCRTMLFEVAGADKQPILTRVLAGEDLPANRARSTHETTFLIDAAAWPETAADRSPPGLPHALIVMGVSSSGKSTVGQALGRRLGWRFEDGDSFHPPANVAKMSAGQPLTDADRWPWLQAIADEIARCRAQGEPIIIACSALKKAYRKILVGDCGNVRLVYLEGDRELIGDRMGHRKGHFMPTGLLDSQFATLEPPGVDEHPVTVSVDAPVETIVDDILQQLHIGQDRPDCERNGS</sequence>
<dbReference type="GO" id="GO:0017057">
    <property type="term" value="F:6-phosphogluconolactonase activity"/>
    <property type="evidence" value="ECO:0007669"/>
    <property type="project" value="UniProtKB-EC"/>
</dbReference>
<dbReference type="EC" id="3.1.1.31" evidence="7"/>
<dbReference type="InterPro" id="IPR027417">
    <property type="entry name" value="P-loop_NTPase"/>
</dbReference>
<evidence type="ECO:0000259" key="14">
    <source>
        <dbReference type="Pfam" id="PF01182"/>
    </source>
</evidence>
<comment type="caution">
    <text evidence="15">The sequence shown here is derived from an EMBL/GenBank/DDBJ whole genome shotgun (WGS) entry which is preliminary data.</text>
</comment>
<comment type="catalytic activity">
    <reaction evidence="13">
        <text>D-gluconate + ATP = 6-phospho-D-gluconate + ADP + H(+)</text>
        <dbReference type="Rhea" id="RHEA:19433"/>
        <dbReference type="ChEBI" id="CHEBI:15378"/>
        <dbReference type="ChEBI" id="CHEBI:18391"/>
        <dbReference type="ChEBI" id="CHEBI:30616"/>
        <dbReference type="ChEBI" id="CHEBI:58759"/>
        <dbReference type="ChEBI" id="CHEBI:456216"/>
        <dbReference type="EC" id="2.7.1.12"/>
    </reaction>
</comment>
<dbReference type="NCBIfam" id="TIGR01198">
    <property type="entry name" value="pgl"/>
    <property type="match status" value="1"/>
</dbReference>
<dbReference type="Pfam" id="PF01202">
    <property type="entry name" value="SKI"/>
    <property type="match status" value="1"/>
</dbReference>
<keyword evidence="10" id="KW-0547">Nucleotide-binding</keyword>
<keyword evidence="15" id="KW-0378">Hydrolase</keyword>